<dbReference type="PROSITE" id="PS51387">
    <property type="entry name" value="FAD_PCMH"/>
    <property type="match status" value="1"/>
</dbReference>
<dbReference type="GO" id="GO:0016491">
    <property type="term" value="F:oxidoreductase activity"/>
    <property type="evidence" value="ECO:0007669"/>
    <property type="project" value="UniProtKB-KW"/>
</dbReference>
<comment type="caution">
    <text evidence="7">The sequence shown here is derived from an EMBL/GenBank/DDBJ whole genome shotgun (WGS) entry which is preliminary data.</text>
</comment>
<organism evidence="7 8">
    <name type="scientific">Elsinoe batatas</name>
    <dbReference type="NCBI Taxonomy" id="2601811"/>
    <lineage>
        <taxon>Eukaryota</taxon>
        <taxon>Fungi</taxon>
        <taxon>Dikarya</taxon>
        <taxon>Ascomycota</taxon>
        <taxon>Pezizomycotina</taxon>
        <taxon>Dothideomycetes</taxon>
        <taxon>Dothideomycetidae</taxon>
        <taxon>Myriangiales</taxon>
        <taxon>Elsinoaceae</taxon>
        <taxon>Elsinoe</taxon>
    </lineage>
</organism>
<evidence type="ECO:0000259" key="6">
    <source>
        <dbReference type="PROSITE" id="PS51387"/>
    </source>
</evidence>
<evidence type="ECO:0000313" key="8">
    <source>
        <dbReference type="Proteomes" id="UP000809789"/>
    </source>
</evidence>
<protein>
    <recommendedName>
        <fullName evidence="6">FAD-binding PCMH-type domain-containing protein</fullName>
    </recommendedName>
</protein>
<dbReference type="InterPro" id="IPR036318">
    <property type="entry name" value="FAD-bd_PCMH-like_sf"/>
</dbReference>
<dbReference type="PANTHER" id="PTHR42973:SF39">
    <property type="entry name" value="FAD-BINDING PCMH-TYPE DOMAIN-CONTAINING PROTEIN"/>
    <property type="match status" value="1"/>
</dbReference>
<keyword evidence="5" id="KW-0560">Oxidoreductase</keyword>
<dbReference type="InterPro" id="IPR016167">
    <property type="entry name" value="FAD-bd_PCMH_sub1"/>
</dbReference>
<gene>
    <name evidence="7" type="ORF">KVT40_005183</name>
</gene>
<evidence type="ECO:0000256" key="1">
    <source>
        <dbReference type="ARBA" id="ARBA00001974"/>
    </source>
</evidence>
<dbReference type="PROSITE" id="PS00862">
    <property type="entry name" value="OX2_COVAL_FAD"/>
    <property type="match status" value="1"/>
</dbReference>
<dbReference type="Gene3D" id="3.40.462.20">
    <property type="match status" value="1"/>
</dbReference>
<comment type="cofactor">
    <cofactor evidence="1">
        <name>FAD</name>
        <dbReference type="ChEBI" id="CHEBI:57692"/>
    </cofactor>
</comment>
<evidence type="ECO:0000256" key="4">
    <source>
        <dbReference type="ARBA" id="ARBA00022827"/>
    </source>
</evidence>
<reference evidence="7" key="1">
    <citation type="submission" date="2021-07" db="EMBL/GenBank/DDBJ databases">
        <title>Elsinoe batatas strain:CRI-CJ2 Genome sequencing and assembly.</title>
        <authorList>
            <person name="Huang L."/>
        </authorList>
    </citation>
    <scope>NUCLEOTIDE SEQUENCE</scope>
    <source>
        <strain evidence="7">CRI-CJ2</strain>
    </source>
</reference>
<sequence>MIAPSEFDYKTSKTYSSKVLVKDTPEYEIARRNNASAATPNRYPREIHIVHDTTDISRALKRAADLGVTVGVRSGGHLYSCGALVHDGILIDTTHLNRKPQYNESTQEVVFGPAIRVRELALFLDERKRFMPYGHSPTVAAGGYLLAGGQGWFHRGWGATCQSFVTKLEIVVPDGRTVIASRTENQDLFWAARGSGTGFFGVVSRFWCRTVPASRIWIRVLTFEIGELYTPILTWAVEASRKTPKMGTDLNVGFGWSLPDGRKPHEVPESEGIPKDAKLIATCLNTVYADTEEEAKALLANYQDDRVPEELRKALVFSQPAMPVTVNEMFGGPEGFAGTGDPGPGMRWQVNSIVNDPSVPLPHLLAAIKPAITELPTLKSASVVTMASIVADEQDAAFSVSQDMYISSFTGWTDTSLEPAVNNHMKERYRALAPMSSGMYMADFNVADDYANSNPLSDTALDKFLTIREKWDPKGLFPNYKRFIETHKRVTALRKFARL</sequence>
<dbReference type="InterPro" id="IPR006094">
    <property type="entry name" value="Oxid_FAD_bind_N"/>
</dbReference>
<dbReference type="EMBL" id="JAESVG020000006">
    <property type="protein sequence ID" value="KAG8626238.1"/>
    <property type="molecule type" value="Genomic_DNA"/>
</dbReference>
<accession>A0A8K0L113</accession>
<feature type="domain" description="FAD-binding PCMH-type" evidence="6">
    <location>
        <begin position="40"/>
        <end position="213"/>
    </location>
</feature>
<comment type="similarity">
    <text evidence="2">Belongs to the oxygen-dependent FAD-linked oxidoreductase family.</text>
</comment>
<evidence type="ECO:0000256" key="3">
    <source>
        <dbReference type="ARBA" id="ARBA00022630"/>
    </source>
</evidence>
<keyword evidence="8" id="KW-1185">Reference proteome</keyword>
<dbReference type="SUPFAM" id="SSF56176">
    <property type="entry name" value="FAD-binding/transporter-associated domain-like"/>
    <property type="match status" value="1"/>
</dbReference>
<keyword evidence="3" id="KW-0285">Flavoprotein</keyword>
<dbReference type="Pfam" id="PF01565">
    <property type="entry name" value="FAD_binding_4"/>
    <property type="match status" value="1"/>
</dbReference>
<dbReference type="InterPro" id="IPR006093">
    <property type="entry name" value="Oxy_OxRdtase_FAD_BS"/>
</dbReference>
<keyword evidence="4" id="KW-0274">FAD</keyword>
<dbReference type="InterPro" id="IPR016169">
    <property type="entry name" value="FAD-bd_PCMH_sub2"/>
</dbReference>
<name>A0A8K0L113_9PEZI</name>
<dbReference type="InterPro" id="IPR050416">
    <property type="entry name" value="FAD-linked_Oxidoreductase"/>
</dbReference>
<dbReference type="Proteomes" id="UP000809789">
    <property type="component" value="Unassembled WGS sequence"/>
</dbReference>
<proteinExistence type="inferred from homology"/>
<dbReference type="InterPro" id="IPR016166">
    <property type="entry name" value="FAD-bd_PCMH"/>
</dbReference>
<dbReference type="OrthoDB" id="415825at2759"/>
<evidence type="ECO:0000256" key="5">
    <source>
        <dbReference type="ARBA" id="ARBA00023002"/>
    </source>
</evidence>
<dbReference type="PANTHER" id="PTHR42973">
    <property type="entry name" value="BINDING OXIDOREDUCTASE, PUTATIVE (AFU_ORTHOLOGUE AFUA_1G17690)-RELATED"/>
    <property type="match status" value="1"/>
</dbReference>
<dbReference type="Gene3D" id="3.30.43.10">
    <property type="entry name" value="Uridine Diphospho-n-acetylenolpyruvylglucosamine Reductase, domain 2"/>
    <property type="match status" value="1"/>
</dbReference>
<dbReference type="Gene3D" id="3.30.465.10">
    <property type="match status" value="1"/>
</dbReference>
<evidence type="ECO:0000256" key="2">
    <source>
        <dbReference type="ARBA" id="ARBA00005466"/>
    </source>
</evidence>
<dbReference type="AlphaFoldDB" id="A0A8K0L113"/>
<dbReference type="GO" id="GO:0071949">
    <property type="term" value="F:FAD binding"/>
    <property type="evidence" value="ECO:0007669"/>
    <property type="project" value="InterPro"/>
</dbReference>
<evidence type="ECO:0000313" key="7">
    <source>
        <dbReference type="EMBL" id="KAG8626238.1"/>
    </source>
</evidence>